<reference evidence="1 2" key="1">
    <citation type="submission" date="2010-12" db="EMBL/GenBank/DDBJ databases">
        <authorList>
            <person name="Muzny D."/>
            <person name="Qin X."/>
            <person name="Deng J."/>
            <person name="Jiang H."/>
            <person name="Liu Y."/>
            <person name="Qu J."/>
            <person name="Song X.-Z."/>
            <person name="Zhang L."/>
            <person name="Thornton R."/>
            <person name="Coyle M."/>
            <person name="Francisco L."/>
            <person name="Jackson L."/>
            <person name="Javaid M."/>
            <person name="Korchina V."/>
            <person name="Kovar C."/>
            <person name="Mata R."/>
            <person name="Mathew T."/>
            <person name="Ngo R."/>
            <person name="Nguyen L."/>
            <person name="Nguyen N."/>
            <person name="Okwuonu G."/>
            <person name="Ongeri F."/>
            <person name="Pham C."/>
            <person name="Simmons D."/>
            <person name="Wilczek-Boney K."/>
            <person name="Hale W."/>
            <person name="Jakkamsetti A."/>
            <person name="Pham P."/>
            <person name="Ruth R."/>
            <person name="San Lucas F."/>
            <person name="Warren J."/>
            <person name="Zhang J."/>
            <person name="Zhao Z."/>
            <person name="Zhou C."/>
            <person name="Zhu D."/>
            <person name="Lee S."/>
            <person name="Bess C."/>
            <person name="Blankenburg K."/>
            <person name="Forbes L."/>
            <person name="Fu Q."/>
            <person name="Gubbala S."/>
            <person name="Hirani K."/>
            <person name="Jayaseelan J.C."/>
            <person name="Lara F."/>
            <person name="Munidasa M."/>
            <person name="Palculict T."/>
            <person name="Patil S."/>
            <person name="Pu L.-L."/>
            <person name="Saada N."/>
            <person name="Tang L."/>
            <person name="Weissenberger G."/>
            <person name="Zhu Y."/>
            <person name="Hemphill L."/>
            <person name="Shang Y."/>
            <person name="Youmans B."/>
            <person name="Ayvaz T."/>
            <person name="Ross M."/>
            <person name="Santibanez J."/>
            <person name="Aqrawi P."/>
            <person name="Gross S."/>
            <person name="Joshi V."/>
            <person name="Fowler G."/>
            <person name="Nazareth L."/>
            <person name="Reid J."/>
            <person name="Worley K."/>
            <person name="Petrosino J."/>
            <person name="Highlander S."/>
            <person name="Gibbs R."/>
        </authorList>
    </citation>
    <scope>NUCLEOTIDE SEQUENCE [LARGE SCALE GENOMIC DNA]</scope>
    <source>
        <strain evidence="1 2">DSM 3986</strain>
    </source>
</reference>
<sequence length="54" mass="6305">MNKSMRKAFKRNNLLTQESFRKFVMLIENGIGDFTNKINVAILPKSKEGIIKEY</sequence>
<evidence type="ECO:0000313" key="2">
    <source>
        <dbReference type="Proteomes" id="UP000003434"/>
    </source>
</evidence>
<dbReference type="HOGENOM" id="CLU_3044789_0_0_9"/>
<evidence type="ECO:0000313" key="1">
    <source>
        <dbReference type="EMBL" id="EFU77910.1"/>
    </source>
</evidence>
<dbReference type="Proteomes" id="UP000003434">
    <property type="component" value="Unassembled WGS sequence"/>
</dbReference>
<proteinExistence type="predicted"/>
<dbReference type="AlphaFoldDB" id="E6LJP6"/>
<dbReference type="eggNOG" id="ENOG503084X">
    <property type="taxonomic scope" value="Bacteria"/>
</dbReference>
<dbReference type="EMBL" id="AEPW01000005">
    <property type="protein sequence ID" value="EFU77910.1"/>
    <property type="molecule type" value="Genomic_DNA"/>
</dbReference>
<accession>E6LJP6</accession>
<name>E6LJP6_9FIRM</name>
<organism evidence="1 2">
    <name type="scientific">Lachnoanaerobaculum saburreum DSM 3986</name>
    <dbReference type="NCBI Taxonomy" id="887325"/>
    <lineage>
        <taxon>Bacteria</taxon>
        <taxon>Bacillati</taxon>
        <taxon>Bacillota</taxon>
        <taxon>Clostridia</taxon>
        <taxon>Lachnospirales</taxon>
        <taxon>Lachnospiraceae</taxon>
        <taxon>Lachnoanaerobaculum</taxon>
    </lineage>
</organism>
<protein>
    <submittedName>
        <fullName evidence="1">Uncharacterized protein</fullName>
    </submittedName>
</protein>
<gene>
    <name evidence="1" type="ORF">HMPREF0381_0181</name>
</gene>
<comment type="caution">
    <text evidence="1">The sequence shown here is derived from an EMBL/GenBank/DDBJ whole genome shotgun (WGS) entry which is preliminary data.</text>
</comment>